<dbReference type="FunFam" id="3.40.50.720:FF:000137">
    <property type="entry name" value="Hydroxysteroid (17-beta) dehydrogenase 3"/>
    <property type="match status" value="1"/>
</dbReference>
<dbReference type="InterPro" id="IPR051019">
    <property type="entry name" value="VLCFA-Steroid_DH"/>
</dbReference>
<comment type="pathway">
    <text evidence="9">Steroid biosynthesis; estrogen biosynthesis.</text>
</comment>
<accession>A0A8T2J9L4</accession>
<name>A0A8T2J9L4_9PIPI</name>
<keyword evidence="2" id="KW-0812">Transmembrane</keyword>
<comment type="catalytic activity">
    <reaction evidence="13">
        <text>17beta-estradiol + NADP(+) = estrone + NADPH + H(+)</text>
        <dbReference type="Rhea" id="RHEA:24616"/>
        <dbReference type="ChEBI" id="CHEBI:15378"/>
        <dbReference type="ChEBI" id="CHEBI:16469"/>
        <dbReference type="ChEBI" id="CHEBI:17263"/>
        <dbReference type="ChEBI" id="CHEBI:57783"/>
        <dbReference type="ChEBI" id="CHEBI:58349"/>
        <dbReference type="EC" id="1.1.1.62"/>
    </reaction>
</comment>
<protein>
    <recommendedName>
        <fullName evidence="11">3-ketoacyl-CoA reductase</fullName>
        <ecNumber evidence="10">1.1.1.330</ecNumber>
        <ecNumber evidence="7">1.1.1.62</ecNumber>
    </recommendedName>
</protein>
<keyword evidence="17" id="KW-1185">Reference proteome</keyword>
<keyword evidence="4" id="KW-0444">Lipid biosynthesis</keyword>
<dbReference type="SUPFAM" id="SSF51735">
    <property type="entry name" value="NAD(P)-binding Rossmann-fold domains"/>
    <property type="match status" value="1"/>
</dbReference>
<dbReference type="PANTHER" id="PTHR43899:SF10">
    <property type="entry name" value="20BETA-HYDROXYSTEROID DEHYDROGENASE TYPE 2"/>
    <property type="match status" value="1"/>
</dbReference>
<evidence type="ECO:0000256" key="14">
    <source>
        <dbReference type="ARBA" id="ARBA00049509"/>
    </source>
</evidence>
<evidence type="ECO:0000256" key="13">
    <source>
        <dbReference type="ARBA" id="ARBA00048906"/>
    </source>
</evidence>
<comment type="subcellular location">
    <subcellularLocation>
        <location evidence="1">Endoplasmic reticulum membrane</location>
        <topology evidence="1">Multi-pass membrane protein</topology>
    </subcellularLocation>
</comment>
<evidence type="ECO:0000256" key="6">
    <source>
        <dbReference type="ARBA" id="ARBA00023002"/>
    </source>
</evidence>
<dbReference type="Proteomes" id="UP000812440">
    <property type="component" value="Chromosome 3"/>
</dbReference>
<dbReference type="InterPro" id="IPR020904">
    <property type="entry name" value="Sc_DH/Rdtase_CS"/>
</dbReference>
<sequence>MTPYPSYQGHETISNQLARRGLDVVLISRSLEKLKTVATDIEQEFGCYTKIIQTDFTGGSEIYEPINDALKGLDIGILVNNVGIKVPDHPARFLDVPDISKVIENMANCNMLSVMQMTRLVLPHMLKKKKGVIINLSSEVGKRPYPMTLLYSITKAFVDFFSRGLHLEYKSRGIIVQSVMPLLVSTNLSQNKKPNIFIKTPEAFVCDALNTVAYTQRTSGCLSHSLQSYALDLLLPDILLYTLVSLKSQEDCYKSIDCKKEK</sequence>
<dbReference type="GO" id="GO:0004303">
    <property type="term" value="F:estradiol 17-beta-dehydrogenase [NAD(P)+] activity"/>
    <property type="evidence" value="ECO:0007669"/>
    <property type="project" value="UniProtKB-EC"/>
</dbReference>
<evidence type="ECO:0000256" key="5">
    <source>
        <dbReference type="ARBA" id="ARBA00022989"/>
    </source>
</evidence>
<keyword evidence="5" id="KW-1133">Transmembrane helix</keyword>
<keyword evidence="5" id="KW-0472">Membrane</keyword>
<dbReference type="PRINTS" id="PR00080">
    <property type="entry name" value="SDRFAMILY"/>
</dbReference>
<evidence type="ECO:0000256" key="3">
    <source>
        <dbReference type="ARBA" id="ARBA00022857"/>
    </source>
</evidence>
<comment type="catalytic activity">
    <reaction evidence="12">
        <text>17beta-estradiol + NAD(+) = estrone + NADH + H(+)</text>
        <dbReference type="Rhea" id="RHEA:24612"/>
        <dbReference type="ChEBI" id="CHEBI:15378"/>
        <dbReference type="ChEBI" id="CHEBI:16469"/>
        <dbReference type="ChEBI" id="CHEBI:17263"/>
        <dbReference type="ChEBI" id="CHEBI:57540"/>
        <dbReference type="ChEBI" id="CHEBI:57945"/>
        <dbReference type="EC" id="1.1.1.62"/>
    </reaction>
</comment>
<dbReference type="GO" id="GO:0006694">
    <property type="term" value="P:steroid biosynthetic process"/>
    <property type="evidence" value="ECO:0007669"/>
    <property type="project" value="UniProtKB-KW"/>
</dbReference>
<evidence type="ECO:0000256" key="11">
    <source>
        <dbReference type="ARBA" id="ARBA00041250"/>
    </source>
</evidence>
<evidence type="ECO:0000256" key="1">
    <source>
        <dbReference type="ARBA" id="ARBA00004477"/>
    </source>
</evidence>
<dbReference type="EC" id="1.1.1.62" evidence="7"/>
<comment type="similarity">
    <text evidence="15">Belongs to the short-chain dehydrogenases/reductases (SDR) family.</text>
</comment>
<evidence type="ECO:0000256" key="9">
    <source>
        <dbReference type="ARBA" id="ARBA00037929"/>
    </source>
</evidence>
<dbReference type="GO" id="GO:0141040">
    <property type="term" value="F:very-long-chain 3-oxoacyl-CoA reductase activity"/>
    <property type="evidence" value="ECO:0007669"/>
    <property type="project" value="UniProtKB-EC"/>
</dbReference>
<keyword evidence="4" id="KW-0752">Steroid biosynthesis</keyword>
<evidence type="ECO:0000256" key="10">
    <source>
        <dbReference type="ARBA" id="ARBA00039105"/>
    </source>
</evidence>
<dbReference type="EC" id="1.1.1.330" evidence="10"/>
<dbReference type="PIRSF" id="PIRSF000126">
    <property type="entry name" value="11-beta-HSD1"/>
    <property type="match status" value="1"/>
</dbReference>
<evidence type="ECO:0000256" key="7">
    <source>
        <dbReference type="ARBA" id="ARBA00024072"/>
    </source>
</evidence>
<dbReference type="OrthoDB" id="5545019at2759"/>
<evidence type="ECO:0000313" key="16">
    <source>
        <dbReference type="EMBL" id="KAG8440154.1"/>
    </source>
</evidence>
<dbReference type="PROSITE" id="PS00061">
    <property type="entry name" value="ADH_SHORT"/>
    <property type="match status" value="1"/>
</dbReference>
<evidence type="ECO:0000256" key="2">
    <source>
        <dbReference type="ARBA" id="ARBA00022692"/>
    </source>
</evidence>
<evidence type="ECO:0000256" key="8">
    <source>
        <dbReference type="ARBA" id="ARBA00037337"/>
    </source>
</evidence>
<dbReference type="GO" id="GO:0005789">
    <property type="term" value="C:endoplasmic reticulum membrane"/>
    <property type="evidence" value="ECO:0007669"/>
    <property type="project" value="UniProtKB-SubCell"/>
</dbReference>
<evidence type="ECO:0000256" key="12">
    <source>
        <dbReference type="ARBA" id="ARBA00048022"/>
    </source>
</evidence>
<evidence type="ECO:0000256" key="15">
    <source>
        <dbReference type="RuleBase" id="RU000363"/>
    </source>
</evidence>
<organism evidence="16 17">
    <name type="scientific">Hymenochirus boettgeri</name>
    <name type="common">Congo dwarf clawed frog</name>
    <dbReference type="NCBI Taxonomy" id="247094"/>
    <lineage>
        <taxon>Eukaryota</taxon>
        <taxon>Metazoa</taxon>
        <taxon>Chordata</taxon>
        <taxon>Craniata</taxon>
        <taxon>Vertebrata</taxon>
        <taxon>Euteleostomi</taxon>
        <taxon>Amphibia</taxon>
        <taxon>Batrachia</taxon>
        <taxon>Anura</taxon>
        <taxon>Pipoidea</taxon>
        <taxon>Pipidae</taxon>
        <taxon>Pipinae</taxon>
        <taxon>Hymenochirus</taxon>
    </lineage>
</organism>
<keyword evidence="6" id="KW-0560">Oxidoreductase</keyword>
<dbReference type="CDD" id="cd05356">
    <property type="entry name" value="17beta-HSD1_like_SDR_c"/>
    <property type="match status" value="1"/>
</dbReference>
<reference evidence="16" key="1">
    <citation type="thesis" date="2020" institute="ProQuest LLC" country="789 East Eisenhower Parkway, Ann Arbor, MI, USA">
        <title>Comparative Genomics and Chromosome Evolution.</title>
        <authorList>
            <person name="Mudd A.B."/>
        </authorList>
    </citation>
    <scope>NUCLEOTIDE SEQUENCE</scope>
    <source>
        <strain evidence="16">Female2</strain>
        <tissue evidence="16">Blood</tissue>
    </source>
</reference>
<proteinExistence type="inferred from homology"/>
<dbReference type="InterPro" id="IPR002347">
    <property type="entry name" value="SDR_fam"/>
</dbReference>
<dbReference type="Pfam" id="PF00106">
    <property type="entry name" value="adh_short"/>
    <property type="match status" value="1"/>
</dbReference>
<keyword evidence="3" id="KW-0521">NADP</keyword>
<dbReference type="PRINTS" id="PR00081">
    <property type="entry name" value="GDHRDH"/>
</dbReference>
<comment type="function">
    <text evidence="8">Catalyzes the second of the four reactions of the long-chain fatty acids elongation cycle. This endoplasmic reticulum-bound enzymatic process, allows the addition of two carbons to the chain of long- and very long-chain fatty acids/VLCFAs per cycle. This enzyme has a 3-ketoacyl-CoA reductase activity, reducing 3-ketoacyl-CoA to 3-hydroxyacyl-CoA, within each cycle of fatty acid elongation. Thereby, it may participate in the production of VLCFAs of different chain lengths that are involved in multiple biological processes as precursors of membrane lipids and lipid mediators. May also catalyze the transformation of estrone (E1) into estradiol (E2) and play a role in estrogen formation.</text>
</comment>
<dbReference type="EMBL" id="JAACNH010000006">
    <property type="protein sequence ID" value="KAG8440154.1"/>
    <property type="molecule type" value="Genomic_DNA"/>
</dbReference>
<comment type="catalytic activity">
    <reaction evidence="14">
        <text>a very-long-chain (3R)-3-hydroxyacyl-CoA + NADP(+) = a very-long-chain 3-oxoacyl-CoA + NADPH + H(+)</text>
        <dbReference type="Rhea" id="RHEA:48680"/>
        <dbReference type="ChEBI" id="CHEBI:15378"/>
        <dbReference type="ChEBI" id="CHEBI:57783"/>
        <dbReference type="ChEBI" id="CHEBI:58349"/>
        <dbReference type="ChEBI" id="CHEBI:85440"/>
        <dbReference type="ChEBI" id="CHEBI:90725"/>
        <dbReference type="EC" id="1.1.1.330"/>
    </reaction>
</comment>
<gene>
    <name evidence="16" type="ORF">GDO86_006089</name>
</gene>
<comment type="caution">
    <text evidence="16">The sequence shown here is derived from an EMBL/GenBank/DDBJ whole genome shotgun (WGS) entry which is preliminary data.</text>
</comment>
<evidence type="ECO:0000256" key="4">
    <source>
        <dbReference type="ARBA" id="ARBA00022955"/>
    </source>
</evidence>
<dbReference type="InterPro" id="IPR036291">
    <property type="entry name" value="NAD(P)-bd_dom_sf"/>
</dbReference>
<dbReference type="AlphaFoldDB" id="A0A8T2J9L4"/>
<keyword evidence="4" id="KW-0443">Lipid metabolism</keyword>
<evidence type="ECO:0000313" key="17">
    <source>
        <dbReference type="Proteomes" id="UP000812440"/>
    </source>
</evidence>
<dbReference type="PANTHER" id="PTHR43899">
    <property type="entry name" value="RH59310P"/>
    <property type="match status" value="1"/>
</dbReference>
<dbReference type="Gene3D" id="3.40.50.720">
    <property type="entry name" value="NAD(P)-binding Rossmann-like Domain"/>
    <property type="match status" value="1"/>
</dbReference>